<organism evidence="1 2">
    <name type="scientific">Phanerochaete sordida</name>
    <dbReference type="NCBI Taxonomy" id="48140"/>
    <lineage>
        <taxon>Eukaryota</taxon>
        <taxon>Fungi</taxon>
        <taxon>Dikarya</taxon>
        <taxon>Basidiomycota</taxon>
        <taxon>Agaricomycotina</taxon>
        <taxon>Agaricomycetes</taxon>
        <taxon>Polyporales</taxon>
        <taxon>Phanerochaetaceae</taxon>
        <taxon>Phanerochaete</taxon>
    </lineage>
</organism>
<dbReference type="AlphaFoldDB" id="A0A9P3GFP1"/>
<proteinExistence type="predicted"/>
<evidence type="ECO:0000313" key="2">
    <source>
        <dbReference type="Proteomes" id="UP000703269"/>
    </source>
</evidence>
<gene>
    <name evidence="1" type="ORF">PsYK624_090380</name>
</gene>
<dbReference type="Gene3D" id="1.20.1280.50">
    <property type="match status" value="1"/>
</dbReference>
<accession>A0A9P3GFP1</accession>
<dbReference type="EMBL" id="BPQB01000029">
    <property type="protein sequence ID" value="GJE92880.1"/>
    <property type="molecule type" value="Genomic_DNA"/>
</dbReference>
<dbReference type="OrthoDB" id="3181669at2759"/>
<reference evidence="1 2" key="1">
    <citation type="submission" date="2021-08" db="EMBL/GenBank/DDBJ databases">
        <title>Draft Genome Sequence of Phanerochaete sordida strain YK-624.</title>
        <authorList>
            <person name="Mori T."/>
            <person name="Dohra H."/>
            <person name="Suzuki T."/>
            <person name="Kawagishi H."/>
            <person name="Hirai H."/>
        </authorList>
    </citation>
    <scope>NUCLEOTIDE SEQUENCE [LARGE SCALE GENOMIC DNA]</scope>
    <source>
        <strain evidence="1 2">YK-624</strain>
    </source>
</reference>
<evidence type="ECO:0008006" key="3">
    <source>
        <dbReference type="Google" id="ProtNLM"/>
    </source>
</evidence>
<dbReference type="Proteomes" id="UP000703269">
    <property type="component" value="Unassembled WGS sequence"/>
</dbReference>
<name>A0A9P3GFP1_9APHY</name>
<sequence>MEHEYDSLGDFASIDAAITKHRSITQRLCTFRNSRVPIWRIPDEILSRIFLFVASDQFYYSVYARYTWMQIVYVCMRWHRVCFATHQLWAFVDLGNADRVRALLRLSGNAPLIISQRKPFEPNALRLCLAEMSRIRHFAFEPYESLIYPPGGVDHSYLPQITGISKVLSLHLNFASPTFARVFVSSSLTHLRCGTMDPPFSVEEMLAVLDSAPRLLDLELSGALEYIKSLGLPGVVHRSKTVALPALRCMALQDDSTAGVSCALLLQSLQLPPHVSISLKFGFNEYDMQPLYNLADTLRHIASTLISYGNRPRTCRIRQDEPRPCQFSSKSDLVCELWPVVHQLSALSDFSSAPSKAGHVTITLSTVPRSCEMVVFYTTLAALPLSDVSVLAAHLPSYPRGIGDSWLTDLASVTHVSAAAHAFAYDLVKDLAAPSDPPLPRLREIMLGDVQWDKGLPLDTIPLSQRCREVLQARLAKGVPLRSLALRGTTGVDEGALVKLQDSGLVERVEFCLCGDANADVSVP</sequence>
<evidence type="ECO:0000313" key="1">
    <source>
        <dbReference type="EMBL" id="GJE92880.1"/>
    </source>
</evidence>
<protein>
    <recommendedName>
        <fullName evidence="3">F-box domain-containing protein</fullName>
    </recommendedName>
</protein>
<comment type="caution">
    <text evidence="1">The sequence shown here is derived from an EMBL/GenBank/DDBJ whole genome shotgun (WGS) entry which is preliminary data.</text>
</comment>
<keyword evidence="2" id="KW-1185">Reference proteome</keyword>